<dbReference type="Proteomes" id="UP000002729">
    <property type="component" value="Unassembled WGS sequence"/>
</dbReference>
<sequence length="299" mass="33555">YAALMFRGLYPDQMQKPCQDSYVINEALFSGREKTAHWFMIFDGHGSSGHECAWYCRDNMEHVADKILEQEPLISIPDLLVKTNETMNEQLHSNFQIHSEDSGSTAVSVLTVDTTLYCSNVGDSRSILGVRNSQGKATSPSQPLSIDQTLYRADERRRVLDMGGRVMSIGQIEGRVSMSYNFECELGDEIDQNGDPPRIWLPEKYEPGCAFSRSLGDKTAEVVGCIATPEIVAHELTDRDVLCVIASDGVWEFLTNQNVVDICLVASDPHCARVEIIAKAYQEWYEQEERIDDISVVVM</sequence>
<dbReference type="InterPro" id="IPR036457">
    <property type="entry name" value="PPM-type-like_dom_sf"/>
</dbReference>
<dbReference type="InterPro" id="IPR001932">
    <property type="entry name" value="PPM-type_phosphatase-like_dom"/>
</dbReference>
<feature type="domain" description="PPM-type phosphatase" evidence="1">
    <location>
        <begin position="1"/>
        <end position="299"/>
    </location>
</feature>
<dbReference type="eggNOG" id="KOG0698">
    <property type="taxonomic scope" value="Eukaryota"/>
</dbReference>
<dbReference type="CDD" id="cd00143">
    <property type="entry name" value="PP2Cc"/>
    <property type="match status" value="1"/>
</dbReference>
<dbReference type="EMBL" id="GL833141">
    <property type="protein sequence ID" value="EGB05429.1"/>
    <property type="molecule type" value="Genomic_DNA"/>
</dbReference>
<evidence type="ECO:0000259" key="1">
    <source>
        <dbReference type="PROSITE" id="PS51746"/>
    </source>
</evidence>
<dbReference type="InParanoid" id="F0YHD8"/>
<name>F0YHD8_AURAN</name>
<organism evidence="3">
    <name type="scientific">Aureococcus anophagefferens</name>
    <name type="common">Harmful bloom alga</name>
    <dbReference type="NCBI Taxonomy" id="44056"/>
    <lineage>
        <taxon>Eukaryota</taxon>
        <taxon>Sar</taxon>
        <taxon>Stramenopiles</taxon>
        <taxon>Ochrophyta</taxon>
        <taxon>Pelagophyceae</taxon>
        <taxon>Pelagomonadales</taxon>
        <taxon>Pelagomonadaceae</taxon>
        <taxon>Aureococcus</taxon>
    </lineage>
</organism>
<dbReference type="GeneID" id="20220881"/>
<evidence type="ECO:0000313" key="3">
    <source>
        <dbReference type="Proteomes" id="UP000002729"/>
    </source>
</evidence>
<dbReference type="OMA" id="NQDREFA"/>
<feature type="non-terminal residue" evidence="2">
    <location>
        <position position="1"/>
    </location>
</feature>
<dbReference type="OrthoDB" id="10264738at2759"/>
<dbReference type="KEGG" id="aaf:AURANDRAFT_3039"/>
<dbReference type="PANTHER" id="PTHR47992">
    <property type="entry name" value="PROTEIN PHOSPHATASE"/>
    <property type="match status" value="1"/>
</dbReference>
<proteinExistence type="predicted"/>
<feature type="non-terminal residue" evidence="2">
    <location>
        <position position="299"/>
    </location>
</feature>
<dbReference type="SUPFAM" id="SSF81606">
    <property type="entry name" value="PP2C-like"/>
    <property type="match status" value="1"/>
</dbReference>
<gene>
    <name evidence="2" type="ORF">AURANDRAFT_3039</name>
</gene>
<dbReference type="AlphaFoldDB" id="F0YHD8"/>
<dbReference type="PROSITE" id="PS51746">
    <property type="entry name" value="PPM_2"/>
    <property type="match status" value="1"/>
</dbReference>
<protein>
    <recommendedName>
        <fullName evidence="1">PPM-type phosphatase domain-containing protein</fullName>
    </recommendedName>
</protein>
<dbReference type="InterPro" id="IPR015655">
    <property type="entry name" value="PP2C"/>
</dbReference>
<dbReference type="GO" id="GO:0004722">
    <property type="term" value="F:protein serine/threonine phosphatase activity"/>
    <property type="evidence" value="ECO:0007669"/>
    <property type="project" value="InterPro"/>
</dbReference>
<keyword evidence="3" id="KW-1185">Reference proteome</keyword>
<dbReference type="SMART" id="SM00332">
    <property type="entry name" value="PP2Cc"/>
    <property type="match status" value="1"/>
</dbReference>
<dbReference type="RefSeq" id="XP_009039789.1">
    <property type="nucleotide sequence ID" value="XM_009041541.1"/>
</dbReference>
<accession>F0YHD8</accession>
<dbReference type="Pfam" id="PF00481">
    <property type="entry name" value="PP2C"/>
    <property type="match status" value="1"/>
</dbReference>
<evidence type="ECO:0000313" key="2">
    <source>
        <dbReference type="EMBL" id="EGB05429.1"/>
    </source>
</evidence>
<reference evidence="2 3" key="1">
    <citation type="journal article" date="2011" name="Proc. Natl. Acad. Sci. U.S.A.">
        <title>Niche of harmful alga Aureococcus anophagefferens revealed through ecogenomics.</title>
        <authorList>
            <person name="Gobler C.J."/>
            <person name="Berry D.L."/>
            <person name="Dyhrman S.T."/>
            <person name="Wilhelm S.W."/>
            <person name="Salamov A."/>
            <person name="Lobanov A.V."/>
            <person name="Zhang Y."/>
            <person name="Collier J.L."/>
            <person name="Wurch L.L."/>
            <person name="Kustka A.B."/>
            <person name="Dill B.D."/>
            <person name="Shah M."/>
            <person name="VerBerkmoes N.C."/>
            <person name="Kuo A."/>
            <person name="Terry A."/>
            <person name="Pangilinan J."/>
            <person name="Lindquist E.A."/>
            <person name="Lucas S."/>
            <person name="Paulsen I.T."/>
            <person name="Hattenrath-Lehmann T.K."/>
            <person name="Talmage S.C."/>
            <person name="Walker E.A."/>
            <person name="Koch F."/>
            <person name="Burson A.M."/>
            <person name="Marcoval M.A."/>
            <person name="Tang Y.Z."/>
            <person name="Lecleir G.R."/>
            <person name="Coyne K.J."/>
            <person name="Berg G.M."/>
            <person name="Bertrand E.M."/>
            <person name="Saito M.A."/>
            <person name="Gladyshev V.N."/>
            <person name="Grigoriev I.V."/>
        </authorList>
    </citation>
    <scope>NUCLEOTIDE SEQUENCE [LARGE SCALE GENOMIC DNA]</scope>
    <source>
        <strain evidence="3">CCMP 1984</strain>
    </source>
</reference>
<dbReference type="Gene3D" id="3.60.40.10">
    <property type="entry name" value="PPM-type phosphatase domain"/>
    <property type="match status" value="1"/>
</dbReference>